<evidence type="ECO:0000256" key="2">
    <source>
        <dbReference type="ARBA" id="ARBA00022692"/>
    </source>
</evidence>
<keyword evidence="3 5" id="KW-1133">Transmembrane helix</keyword>
<dbReference type="EMBL" id="OMOR01000003">
    <property type="protein sequence ID" value="SPH27549.1"/>
    <property type="molecule type" value="Genomic_DNA"/>
</dbReference>
<dbReference type="OrthoDB" id="5506246at2"/>
<evidence type="ECO:0000256" key="5">
    <source>
        <dbReference type="SAM" id="Phobius"/>
    </source>
</evidence>
<dbReference type="Pfam" id="PF01988">
    <property type="entry name" value="VIT1"/>
    <property type="match status" value="1"/>
</dbReference>
<keyword evidence="2 5" id="KW-0812">Transmembrane</keyword>
<dbReference type="RefSeq" id="WP_108830490.1">
    <property type="nucleotide sequence ID" value="NZ_OMOR01000003.1"/>
</dbReference>
<protein>
    <recommendedName>
        <fullName evidence="8">VIT family protein</fullName>
    </recommendedName>
</protein>
<feature type="transmembrane region" description="Helical" evidence="5">
    <location>
        <begin position="184"/>
        <end position="205"/>
    </location>
</feature>
<reference evidence="6 7" key="1">
    <citation type="submission" date="2018-03" db="EMBL/GenBank/DDBJ databases">
        <authorList>
            <person name="Keele B.F."/>
        </authorList>
    </citation>
    <scope>NUCLEOTIDE SEQUENCE [LARGE SCALE GENOMIC DNA]</scope>
    <source>
        <strain evidence="6 7">CECT 8599</strain>
    </source>
</reference>
<keyword evidence="7" id="KW-1185">Reference proteome</keyword>
<evidence type="ECO:0000256" key="4">
    <source>
        <dbReference type="ARBA" id="ARBA00023136"/>
    </source>
</evidence>
<proteinExistence type="predicted"/>
<dbReference type="GO" id="GO:0005384">
    <property type="term" value="F:manganese ion transmembrane transporter activity"/>
    <property type="evidence" value="ECO:0007669"/>
    <property type="project" value="InterPro"/>
</dbReference>
<sequence length="238" mass="25631">MTLEHGHSPQEIARRLSQGQQYNPLKDMIYGGIDGAVTTFAIVAGVAGAGLPHSIIVALGLANILADGFSMAASNYSGTKAELDDRKRIIQIEERHIADHPNGEREELRQILAQRGLSGGVLEQATEEITHKKQKWIDLMLTDEYGLPREGPNPVRAALSTFAAFLVAGAVPLIPFVFDLPNPFVVSIYATLVTFFLIGAGKSHWSLSKWWRSGTETLVIGGMAALLAYGVGGLFHAG</sequence>
<dbReference type="Proteomes" id="UP000244880">
    <property type="component" value="Unassembled WGS sequence"/>
</dbReference>
<dbReference type="PANTHER" id="PTHR31851">
    <property type="entry name" value="FE(2+)/MN(2+) TRANSPORTER PCL1"/>
    <property type="match status" value="1"/>
</dbReference>
<evidence type="ECO:0000256" key="3">
    <source>
        <dbReference type="ARBA" id="ARBA00022989"/>
    </source>
</evidence>
<keyword evidence="4 5" id="KW-0472">Membrane</keyword>
<accession>A0A2R8BPL6</accession>
<dbReference type="GO" id="GO:0012505">
    <property type="term" value="C:endomembrane system"/>
    <property type="evidence" value="ECO:0007669"/>
    <property type="project" value="UniProtKB-SubCell"/>
</dbReference>
<organism evidence="6 7">
    <name type="scientific">Ascidiaceihabitans donghaensis</name>
    <dbReference type="NCBI Taxonomy" id="1510460"/>
    <lineage>
        <taxon>Bacteria</taxon>
        <taxon>Pseudomonadati</taxon>
        <taxon>Pseudomonadota</taxon>
        <taxon>Alphaproteobacteria</taxon>
        <taxon>Rhodobacterales</taxon>
        <taxon>Paracoccaceae</taxon>
        <taxon>Ascidiaceihabitans</taxon>
    </lineage>
</organism>
<comment type="subcellular location">
    <subcellularLocation>
        <location evidence="1">Endomembrane system</location>
        <topology evidence="1">Multi-pass membrane protein</topology>
    </subcellularLocation>
</comment>
<dbReference type="GO" id="GO:0030026">
    <property type="term" value="P:intracellular manganese ion homeostasis"/>
    <property type="evidence" value="ECO:0007669"/>
    <property type="project" value="InterPro"/>
</dbReference>
<feature type="transmembrane region" description="Helical" evidence="5">
    <location>
        <begin position="157"/>
        <end position="178"/>
    </location>
</feature>
<dbReference type="InterPro" id="IPR008217">
    <property type="entry name" value="Ccc1_fam"/>
</dbReference>
<evidence type="ECO:0000313" key="7">
    <source>
        <dbReference type="Proteomes" id="UP000244880"/>
    </source>
</evidence>
<evidence type="ECO:0000313" key="6">
    <source>
        <dbReference type="EMBL" id="SPH27549.1"/>
    </source>
</evidence>
<evidence type="ECO:0008006" key="8">
    <source>
        <dbReference type="Google" id="ProtNLM"/>
    </source>
</evidence>
<name>A0A2R8BPL6_9RHOB</name>
<gene>
    <name evidence="6" type="ORF">ASD8599_04015</name>
</gene>
<dbReference type="AlphaFoldDB" id="A0A2R8BPL6"/>
<evidence type="ECO:0000256" key="1">
    <source>
        <dbReference type="ARBA" id="ARBA00004127"/>
    </source>
</evidence>
<feature type="transmembrane region" description="Helical" evidence="5">
    <location>
        <begin position="217"/>
        <end position="237"/>
    </location>
</feature>